<dbReference type="EMBL" id="ACHB01000021">
    <property type="protein sequence ID" value="EEI93473.1"/>
    <property type="molecule type" value="Genomic_DNA"/>
</dbReference>
<protein>
    <recommendedName>
        <fullName evidence="3">HmuY family protein</fullName>
    </recommendedName>
</protein>
<accession>C2FU95</accession>
<gene>
    <name evidence="1" type="ORF">HMPREF0765_0901</name>
</gene>
<sequence length="237" mass="26483">MTIQKTVWLPILVGFIFIGCSKSDTPQPDPEPEPPTAESMFNTIITVKNFGEALPQGSEPTTKQSPIYFSLESKQGINPDYKQTSRWDLSFDDIYRSFLNCNTPLRGGTGKGGILIVKQKFEDVTDVPADNLFRTGEKSYGTDDSGAFGEGLGWYLYDFGGTIKGGSDPRKAHVCYPIEGHTIIVRTANGNYAKVRIQSIYKDLLDPKDWYKDSPTPYFTFQYVLVKAGSKTFEIKK</sequence>
<dbReference type="InterPro" id="IPR025921">
    <property type="entry name" value="HmuY"/>
</dbReference>
<evidence type="ECO:0008006" key="3">
    <source>
        <dbReference type="Google" id="ProtNLM"/>
    </source>
</evidence>
<dbReference type="CDD" id="cd12105">
    <property type="entry name" value="HmuY"/>
    <property type="match status" value="1"/>
</dbReference>
<comment type="caution">
    <text evidence="1">The sequence shown here is derived from an EMBL/GenBank/DDBJ whole genome shotgun (WGS) entry which is preliminary data.</text>
</comment>
<evidence type="ECO:0000313" key="2">
    <source>
        <dbReference type="Proteomes" id="UP000006241"/>
    </source>
</evidence>
<dbReference type="AlphaFoldDB" id="C2FU95"/>
<name>C2FU95_SPHSI</name>
<dbReference type="Pfam" id="PF14064">
    <property type="entry name" value="HmuY"/>
    <property type="match status" value="1"/>
</dbReference>
<organism evidence="1 2">
    <name type="scientific">Sphingobacterium spiritivorum ATCC 33300</name>
    <dbReference type="NCBI Taxonomy" id="525372"/>
    <lineage>
        <taxon>Bacteria</taxon>
        <taxon>Pseudomonadati</taxon>
        <taxon>Bacteroidota</taxon>
        <taxon>Sphingobacteriia</taxon>
        <taxon>Sphingobacteriales</taxon>
        <taxon>Sphingobacteriaceae</taxon>
        <taxon>Sphingobacterium</taxon>
    </lineage>
</organism>
<reference evidence="1 2" key="1">
    <citation type="submission" date="2009-01" db="EMBL/GenBank/DDBJ databases">
        <authorList>
            <person name="Qin X."/>
            <person name="Bachman B."/>
            <person name="Battles P."/>
            <person name="Bell A."/>
            <person name="Bess C."/>
            <person name="Bickham C."/>
            <person name="Chaboub L."/>
            <person name="Chen D."/>
            <person name="Coyle M."/>
            <person name="Deiros D.R."/>
            <person name="Dinh H."/>
            <person name="Forbes L."/>
            <person name="Fowler G."/>
            <person name="Francisco L."/>
            <person name="Fu Q."/>
            <person name="Gubbala S."/>
            <person name="Hale W."/>
            <person name="Han Y."/>
            <person name="Hemphill L."/>
            <person name="Highlander S.K."/>
            <person name="Hirani K."/>
            <person name="Hogues M."/>
            <person name="Jackson L."/>
            <person name="Jakkamsetti A."/>
            <person name="Javaid M."/>
            <person name="Jiang H."/>
            <person name="Korchina V."/>
            <person name="Kovar C."/>
            <person name="Lara F."/>
            <person name="Lee S."/>
            <person name="Mata R."/>
            <person name="Mathew T."/>
            <person name="Moen C."/>
            <person name="Morales K."/>
            <person name="Munidasa M."/>
            <person name="Nazareth L."/>
            <person name="Ngo R."/>
            <person name="Nguyen L."/>
            <person name="Okwuonu G."/>
            <person name="Ongeri F."/>
            <person name="Patil S."/>
            <person name="Petrosino J."/>
            <person name="Pham C."/>
            <person name="Pham P."/>
            <person name="Pu L.-L."/>
            <person name="Puazo M."/>
            <person name="Raj R."/>
            <person name="Reid J."/>
            <person name="Rouhana J."/>
            <person name="Saada N."/>
            <person name="Shang Y."/>
            <person name="Simmons D."/>
            <person name="Thornton R."/>
            <person name="Warren J."/>
            <person name="Weissenberger G."/>
            <person name="Zhang J."/>
            <person name="Zhang L."/>
            <person name="Zhou C."/>
            <person name="Zhu D."/>
            <person name="Muzny D."/>
            <person name="Worley K."/>
            <person name="Gibbs R."/>
        </authorList>
    </citation>
    <scope>NUCLEOTIDE SEQUENCE [LARGE SCALE GENOMIC DNA]</scope>
    <source>
        <strain evidence="1 2">ATCC 33300</strain>
    </source>
</reference>
<evidence type="ECO:0000313" key="1">
    <source>
        <dbReference type="EMBL" id="EEI93473.1"/>
    </source>
</evidence>
<dbReference type="PROSITE" id="PS51257">
    <property type="entry name" value="PROKAR_LIPOPROTEIN"/>
    <property type="match status" value="1"/>
</dbReference>
<dbReference type="HOGENOM" id="CLU_092723_0_0_10"/>
<proteinExistence type="predicted"/>
<dbReference type="Proteomes" id="UP000006241">
    <property type="component" value="Unassembled WGS sequence"/>
</dbReference>